<proteinExistence type="predicted"/>
<dbReference type="InterPro" id="IPR032675">
    <property type="entry name" value="LRR_dom_sf"/>
</dbReference>
<reference evidence="1" key="1">
    <citation type="journal article" date="2020" name="Cell">
        <title>Large-Scale Comparative Analyses of Tick Genomes Elucidate Their Genetic Diversity and Vector Capacities.</title>
        <authorList>
            <consortium name="Tick Genome and Microbiome Consortium (TIGMIC)"/>
            <person name="Jia N."/>
            <person name="Wang J."/>
            <person name="Shi W."/>
            <person name="Du L."/>
            <person name="Sun Y."/>
            <person name="Zhan W."/>
            <person name="Jiang J.F."/>
            <person name="Wang Q."/>
            <person name="Zhang B."/>
            <person name="Ji P."/>
            <person name="Bell-Sakyi L."/>
            <person name="Cui X.M."/>
            <person name="Yuan T.T."/>
            <person name="Jiang B.G."/>
            <person name="Yang W.F."/>
            <person name="Lam T.T."/>
            <person name="Chang Q.C."/>
            <person name="Ding S.J."/>
            <person name="Wang X.J."/>
            <person name="Zhu J.G."/>
            <person name="Ruan X.D."/>
            <person name="Zhao L."/>
            <person name="Wei J.T."/>
            <person name="Ye R.Z."/>
            <person name="Que T.C."/>
            <person name="Du C.H."/>
            <person name="Zhou Y.H."/>
            <person name="Cheng J.X."/>
            <person name="Dai P.F."/>
            <person name="Guo W.B."/>
            <person name="Han X.H."/>
            <person name="Huang E.J."/>
            <person name="Li L.F."/>
            <person name="Wei W."/>
            <person name="Gao Y.C."/>
            <person name="Liu J.Z."/>
            <person name="Shao H.Z."/>
            <person name="Wang X."/>
            <person name="Wang C.C."/>
            <person name="Yang T.C."/>
            <person name="Huo Q.B."/>
            <person name="Li W."/>
            <person name="Chen H.Y."/>
            <person name="Chen S.E."/>
            <person name="Zhou L.G."/>
            <person name="Ni X.B."/>
            <person name="Tian J.H."/>
            <person name="Sheng Y."/>
            <person name="Liu T."/>
            <person name="Pan Y.S."/>
            <person name="Xia L.Y."/>
            <person name="Li J."/>
            <person name="Zhao F."/>
            <person name="Cao W.C."/>
        </authorList>
    </citation>
    <scope>NUCLEOTIDE SEQUENCE</scope>
    <source>
        <strain evidence="1">Rsan-2018</strain>
    </source>
</reference>
<evidence type="ECO:0000313" key="2">
    <source>
        <dbReference type="Proteomes" id="UP000821837"/>
    </source>
</evidence>
<dbReference type="Gene3D" id="3.80.10.10">
    <property type="entry name" value="Ribonuclease Inhibitor"/>
    <property type="match status" value="1"/>
</dbReference>
<dbReference type="SUPFAM" id="SSF52047">
    <property type="entry name" value="RNI-like"/>
    <property type="match status" value="1"/>
</dbReference>
<keyword evidence="2" id="KW-1185">Reference proteome</keyword>
<evidence type="ECO:0000313" key="1">
    <source>
        <dbReference type="EMBL" id="KAH7976141.1"/>
    </source>
</evidence>
<dbReference type="AlphaFoldDB" id="A0A9D4QD85"/>
<accession>A0A9D4QD85</accession>
<dbReference type="Proteomes" id="UP000821837">
    <property type="component" value="Chromosome 10"/>
</dbReference>
<protein>
    <submittedName>
        <fullName evidence="1">Uncharacterized protein</fullName>
    </submittedName>
</protein>
<gene>
    <name evidence="1" type="ORF">HPB52_009328</name>
</gene>
<comment type="caution">
    <text evidence="1">The sequence shown here is derived from an EMBL/GenBank/DDBJ whole genome shotgun (WGS) entry which is preliminary data.</text>
</comment>
<name>A0A9D4QD85_RHISA</name>
<dbReference type="VEuPathDB" id="VectorBase:RSAN_053260"/>
<sequence>MSPISFQLQTRAADTFFTALSHKSMLKQYLDMNLLEQEPYPYTLVEYLATTTFLKVLGNAAVSSAFAEFLESTTALRKLHLDAGLGTQVEADGDTRWWSLVLKALPRNNSLRELSVTLYSMSDEEKAELADSVRRSTSIRLVSIDPQPTTDASAFVRRFAKDIEHNHILLTVMCDGHIHADVAGHWHTVQDTTRRNSGVVARAARLLKASLLDRYVTAALQRVMLHPALLTEVADLVKMEKAELVKLIRDRLQELETLNGFMKVAGVVKERVVCIASDDGCTQLDALNEDCWRHVLQFLFVDDVKEEIGPSGSALSCRELSRDSDARAIS</sequence>
<dbReference type="EMBL" id="JABSTV010001246">
    <property type="protein sequence ID" value="KAH7976141.1"/>
    <property type="molecule type" value="Genomic_DNA"/>
</dbReference>
<reference evidence="1" key="2">
    <citation type="submission" date="2021-09" db="EMBL/GenBank/DDBJ databases">
        <authorList>
            <person name="Jia N."/>
            <person name="Wang J."/>
            <person name="Shi W."/>
            <person name="Du L."/>
            <person name="Sun Y."/>
            <person name="Zhan W."/>
            <person name="Jiang J."/>
            <person name="Wang Q."/>
            <person name="Zhang B."/>
            <person name="Ji P."/>
            <person name="Sakyi L.B."/>
            <person name="Cui X."/>
            <person name="Yuan T."/>
            <person name="Jiang B."/>
            <person name="Yang W."/>
            <person name="Lam T.T.-Y."/>
            <person name="Chang Q."/>
            <person name="Ding S."/>
            <person name="Wang X."/>
            <person name="Zhu J."/>
            <person name="Ruan X."/>
            <person name="Zhao L."/>
            <person name="Wei J."/>
            <person name="Que T."/>
            <person name="Du C."/>
            <person name="Cheng J."/>
            <person name="Dai P."/>
            <person name="Han X."/>
            <person name="Huang E."/>
            <person name="Gao Y."/>
            <person name="Liu J."/>
            <person name="Shao H."/>
            <person name="Ye R."/>
            <person name="Li L."/>
            <person name="Wei W."/>
            <person name="Wang X."/>
            <person name="Wang C."/>
            <person name="Huo Q."/>
            <person name="Li W."/>
            <person name="Guo W."/>
            <person name="Chen H."/>
            <person name="Chen S."/>
            <person name="Zhou L."/>
            <person name="Zhou L."/>
            <person name="Ni X."/>
            <person name="Tian J."/>
            <person name="Zhou Y."/>
            <person name="Sheng Y."/>
            <person name="Liu T."/>
            <person name="Pan Y."/>
            <person name="Xia L."/>
            <person name="Li J."/>
            <person name="Zhao F."/>
            <person name="Cao W."/>
        </authorList>
    </citation>
    <scope>NUCLEOTIDE SEQUENCE</scope>
    <source>
        <strain evidence="1">Rsan-2018</strain>
        <tissue evidence="1">Larvae</tissue>
    </source>
</reference>
<organism evidence="1 2">
    <name type="scientific">Rhipicephalus sanguineus</name>
    <name type="common">Brown dog tick</name>
    <name type="synonym">Ixodes sanguineus</name>
    <dbReference type="NCBI Taxonomy" id="34632"/>
    <lineage>
        <taxon>Eukaryota</taxon>
        <taxon>Metazoa</taxon>
        <taxon>Ecdysozoa</taxon>
        <taxon>Arthropoda</taxon>
        <taxon>Chelicerata</taxon>
        <taxon>Arachnida</taxon>
        <taxon>Acari</taxon>
        <taxon>Parasitiformes</taxon>
        <taxon>Ixodida</taxon>
        <taxon>Ixodoidea</taxon>
        <taxon>Ixodidae</taxon>
        <taxon>Rhipicephalinae</taxon>
        <taxon>Rhipicephalus</taxon>
        <taxon>Rhipicephalus</taxon>
    </lineage>
</organism>